<keyword evidence="2" id="KW-0238">DNA-binding</keyword>
<name>A0A839ITL2_9GAMM</name>
<dbReference type="SUPFAM" id="SSF53041">
    <property type="entry name" value="Resolvase-like"/>
    <property type="match status" value="1"/>
</dbReference>
<dbReference type="PROSITE" id="PS51736">
    <property type="entry name" value="RECOMBINASES_3"/>
    <property type="match status" value="1"/>
</dbReference>
<dbReference type="PROSITE" id="PS00397">
    <property type="entry name" value="RECOMBINASES_1"/>
    <property type="match status" value="1"/>
</dbReference>
<evidence type="ECO:0000313" key="8">
    <source>
        <dbReference type="EMBL" id="MBB1488655.1"/>
    </source>
</evidence>
<dbReference type="CDD" id="cd00338">
    <property type="entry name" value="Ser_Recombinase"/>
    <property type="match status" value="1"/>
</dbReference>
<feature type="domain" description="Resolvase/invertase-type recombinase catalytic" evidence="7">
    <location>
        <begin position="3"/>
        <end position="139"/>
    </location>
</feature>
<dbReference type="EMBL" id="JACJFM010000032">
    <property type="protein sequence ID" value="MBB1488655.1"/>
    <property type="molecule type" value="Genomic_DNA"/>
</dbReference>
<dbReference type="GO" id="GO:0003677">
    <property type="term" value="F:DNA binding"/>
    <property type="evidence" value="ECO:0007669"/>
    <property type="project" value="UniProtKB-KW"/>
</dbReference>
<feature type="active site" description="O-(5'-phospho-DNA)-serine intermediate" evidence="4 5">
    <location>
        <position position="11"/>
    </location>
</feature>
<evidence type="ECO:0000256" key="1">
    <source>
        <dbReference type="ARBA" id="ARBA00022908"/>
    </source>
</evidence>
<dbReference type="RefSeq" id="WP_182810426.1">
    <property type="nucleotide sequence ID" value="NZ_JACJFM010000032.1"/>
</dbReference>
<dbReference type="AlphaFoldDB" id="A0A839ITL2"/>
<proteinExistence type="predicted"/>
<keyword evidence="9" id="KW-1185">Reference proteome</keyword>
<feature type="region of interest" description="Disordered" evidence="6">
    <location>
        <begin position="128"/>
        <end position="158"/>
    </location>
</feature>
<dbReference type="InterPro" id="IPR036162">
    <property type="entry name" value="Resolvase-like_N_sf"/>
</dbReference>
<comment type="caution">
    <text evidence="8">The sequence shown here is derived from an EMBL/GenBank/DDBJ whole genome shotgun (WGS) entry which is preliminary data.</text>
</comment>
<dbReference type="Proteomes" id="UP000565262">
    <property type="component" value="Unassembled WGS sequence"/>
</dbReference>
<dbReference type="InterPro" id="IPR006118">
    <property type="entry name" value="Recombinase_CS"/>
</dbReference>
<evidence type="ECO:0000256" key="2">
    <source>
        <dbReference type="ARBA" id="ARBA00023125"/>
    </source>
</evidence>
<evidence type="ECO:0000256" key="3">
    <source>
        <dbReference type="ARBA" id="ARBA00023172"/>
    </source>
</evidence>
<dbReference type="Gene3D" id="3.40.50.1390">
    <property type="entry name" value="Resolvase, N-terminal catalytic domain"/>
    <property type="match status" value="1"/>
</dbReference>
<dbReference type="GO" id="GO:0000150">
    <property type="term" value="F:DNA strand exchange activity"/>
    <property type="evidence" value="ECO:0007669"/>
    <property type="project" value="InterPro"/>
</dbReference>
<evidence type="ECO:0000313" key="9">
    <source>
        <dbReference type="Proteomes" id="UP000565262"/>
    </source>
</evidence>
<protein>
    <submittedName>
        <fullName evidence="8">Recombinase family protein</fullName>
    </submittedName>
</protein>
<accession>A0A839ITL2</accession>
<evidence type="ECO:0000259" key="7">
    <source>
        <dbReference type="PROSITE" id="PS51736"/>
    </source>
</evidence>
<dbReference type="InterPro" id="IPR050639">
    <property type="entry name" value="SSR_resolvase"/>
</dbReference>
<keyword evidence="1" id="KW-0229">DNA integration</keyword>
<evidence type="ECO:0000256" key="4">
    <source>
        <dbReference type="PIRSR" id="PIRSR606118-50"/>
    </source>
</evidence>
<evidence type="ECO:0000256" key="5">
    <source>
        <dbReference type="PROSITE-ProRule" id="PRU10137"/>
    </source>
</evidence>
<dbReference type="PANTHER" id="PTHR30461:SF2">
    <property type="entry name" value="SERINE RECOMBINASE PINE-RELATED"/>
    <property type="match status" value="1"/>
</dbReference>
<sequence>MCKAVIYIRVSTRKQEITGLGIEAQRRIATDFCQSRQWEVTREFIEVQSGGRNDREMIREALEQCELTGSVLVVAKLDRISRDVGFIDQLQKSNVRFVCADMPEANQTMIQFMAVFAAYERKMASERTRAALEGKEGLGNPNTTAERKGSTTHRGSQS</sequence>
<keyword evidence="3" id="KW-0233">DNA recombination</keyword>
<organism evidence="8 9">
    <name type="scientific">Oceanospirillum sediminis</name>
    <dbReference type="NCBI Taxonomy" id="2760088"/>
    <lineage>
        <taxon>Bacteria</taxon>
        <taxon>Pseudomonadati</taxon>
        <taxon>Pseudomonadota</taxon>
        <taxon>Gammaproteobacteria</taxon>
        <taxon>Oceanospirillales</taxon>
        <taxon>Oceanospirillaceae</taxon>
        <taxon>Oceanospirillum</taxon>
    </lineage>
</organism>
<dbReference type="InterPro" id="IPR006119">
    <property type="entry name" value="Resolv_N"/>
</dbReference>
<dbReference type="Pfam" id="PF00239">
    <property type="entry name" value="Resolvase"/>
    <property type="match status" value="1"/>
</dbReference>
<dbReference type="PANTHER" id="PTHR30461">
    <property type="entry name" value="DNA-INVERTASE FROM LAMBDOID PROPHAGE"/>
    <property type="match status" value="1"/>
</dbReference>
<reference evidence="8 9" key="1">
    <citation type="submission" date="2020-08" db="EMBL/GenBank/DDBJ databases">
        <title>Oceanospirillum sp. nov. isolated from marine sediment.</title>
        <authorList>
            <person name="Ji X."/>
        </authorList>
    </citation>
    <scope>NUCLEOTIDE SEQUENCE [LARGE SCALE GENOMIC DNA]</scope>
    <source>
        <strain evidence="8 9">D5</strain>
    </source>
</reference>
<dbReference type="SMART" id="SM00857">
    <property type="entry name" value="Resolvase"/>
    <property type="match status" value="1"/>
</dbReference>
<evidence type="ECO:0000256" key="6">
    <source>
        <dbReference type="SAM" id="MobiDB-lite"/>
    </source>
</evidence>
<dbReference type="GO" id="GO:0015074">
    <property type="term" value="P:DNA integration"/>
    <property type="evidence" value="ECO:0007669"/>
    <property type="project" value="UniProtKB-KW"/>
</dbReference>
<gene>
    <name evidence="8" type="ORF">H4O21_18775</name>
</gene>